<accession>A0A9X7ATS5</accession>
<dbReference type="Proteomes" id="UP000226106">
    <property type="component" value="Unassembled WGS sequence"/>
</dbReference>
<dbReference type="AlphaFoldDB" id="A0A9X7ATS5"/>
<evidence type="ECO:0000313" key="2">
    <source>
        <dbReference type="Proteomes" id="UP000226106"/>
    </source>
</evidence>
<evidence type="ECO:0000313" key="1">
    <source>
        <dbReference type="EMBL" id="PFT50883.1"/>
    </source>
</evidence>
<reference evidence="1 2" key="1">
    <citation type="submission" date="2017-09" db="EMBL/GenBank/DDBJ databases">
        <title>Large-scale bioinformatics analysis of Bacillus genomes uncovers conserved roles of natural products in bacterial physiology.</title>
        <authorList>
            <consortium name="Agbiome Team Llc"/>
            <person name="Bleich R.M."/>
            <person name="Grubbs K.J."/>
            <person name="Santa Maria K.C."/>
            <person name="Allen S.E."/>
            <person name="Farag S."/>
            <person name="Shank E.A."/>
            <person name="Bowers A."/>
        </authorList>
    </citation>
    <scope>NUCLEOTIDE SEQUENCE [LARGE SCALE GENOMIC DNA]</scope>
    <source>
        <strain evidence="1 2">AFS065400</strain>
    </source>
</reference>
<dbReference type="RefSeq" id="WP_016094801.1">
    <property type="nucleotide sequence ID" value="NZ_NTVZ01000052.1"/>
</dbReference>
<organism evidence="1 2">
    <name type="scientific">Bacillus thuringiensis</name>
    <dbReference type="NCBI Taxonomy" id="1428"/>
    <lineage>
        <taxon>Bacteria</taxon>
        <taxon>Bacillati</taxon>
        <taxon>Bacillota</taxon>
        <taxon>Bacilli</taxon>
        <taxon>Bacillales</taxon>
        <taxon>Bacillaceae</taxon>
        <taxon>Bacillus</taxon>
        <taxon>Bacillus cereus group</taxon>
    </lineage>
</organism>
<proteinExistence type="predicted"/>
<protein>
    <submittedName>
        <fullName evidence="1">Uncharacterized protein</fullName>
    </submittedName>
</protein>
<comment type="caution">
    <text evidence="1">The sequence shown here is derived from an EMBL/GenBank/DDBJ whole genome shotgun (WGS) entry which is preliminary data.</text>
</comment>
<sequence length="92" mass="10453">MATNHKDKDQPFRITVTGGDKLECVKRVIELEGRGYECIRPIFEVANSGKIYSFKEDGLKPTRLKMRSGEGAMFNQKWIAVMQKVEEVSEAS</sequence>
<dbReference type="EMBL" id="NVCO01000007">
    <property type="protein sequence ID" value="PFT50883.1"/>
    <property type="molecule type" value="Genomic_DNA"/>
</dbReference>
<name>A0A9X7ATS5_BACTU</name>
<gene>
    <name evidence="1" type="ORF">COK72_02420</name>
</gene>